<evidence type="ECO:0000256" key="1">
    <source>
        <dbReference type="SAM" id="MobiDB-lite"/>
    </source>
</evidence>
<feature type="signal peptide" evidence="2">
    <location>
        <begin position="1"/>
        <end position="20"/>
    </location>
</feature>
<accession>A0AAW1D5N7</accession>
<sequence length="116" mass="13057">MLRVIFSIFIGIILVIDSSGAYSLKNENHETSKLDYMNEAPLLGGRNRRSPQLPGLPDKIPLPELPQGIPLPELPNLFAPERRRRSPQLPMPPMPKIPKPELPGMGRKRRSSDDDK</sequence>
<reference evidence="3 4" key="1">
    <citation type="submission" date="2022-12" db="EMBL/GenBank/DDBJ databases">
        <title>Chromosome-level genome assembly of true bugs.</title>
        <authorList>
            <person name="Ma L."/>
            <person name="Li H."/>
        </authorList>
    </citation>
    <scope>NUCLEOTIDE SEQUENCE [LARGE SCALE GENOMIC DNA]</scope>
    <source>
        <strain evidence="3">Lab_2022b</strain>
    </source>
</reference>
<name>A0AAW1D5N7_9HEMI</name>
<dbReference type="EMBL" id="JAPXFL010000005">
    <property type="protein sequence ID" value="KAK9506286.1"/>
    <property type="molecule type" value="Genomic_DNA"/>
</dbReference>
<evidence type="ECO:0000313" key="3">
    <source>
        <dbReference type="EMBL" id="KAK9506286.1"/>
    </source>
</evidence>
<dbReference type="AlphaFoldDB" id="A0AAW1D5N7"/>
<keyword evidence="2" id="KW-0732">Signal</keyword>
<feature type="region of interest" description="Disordered" evidence="1">
    <location>
        <begin position="41"/>
        <end position="116"/>
    </location>
</feature>
<dbReference type="Proteomes" id="UP001461498">
    <property type="component" value="Unassembled WGS sequence"/>
</dbReference>
<evidence type="ECO:0000256" key="2">
    <source>
        <dbReference type="SAM" id="SignalP"/>
    </source>
</evidence>
<evidence type="ECO:0000313" key="4">
    <source>
        <dbReference type="Proteomes" id="UP001461498"/>
    </source>
</evidence>
<proteinExistence type="predicted"/>
<comment type="caution">
    <text evidence="3">The sequence shown here is derived from an EMBL/GenBank/DDBJ whole genome shotgun (WGS) entry which is preliminary data.</text>
</comment>
<organism evidence="3 4">
    <name type="scientific">Rhynocoris fuscipes</name>
    <dbReference type="NCBI Taxonomy" id="488301"/>
    <lineage>
        <taxon>Eukaryota</taxon>
        <taxon>Metazoa</taxon>
        <taxon>Ecdysozoa</taxon>
        <taxon>Arthropoda</taxon>
        <taxon>Hexapoda</taxon>
        <taxon>Insecta</taxon>
        <taxon>Pterygota</taxon>
        <taxon>Neoptera</taxon>
        <taxon>Paraneoptera</taxon>
        <taxon>Hemiptera</taxon>
        <taxon>Heteroptera</taxon>
        <taxon>Panheteroptera</taxon>
        <taxon>Cimicomorpha</taxon>
        <taxon>Reduviidae</taxon>
        <taxon>Harpactorinae</taxon>
        <taxon>Harpactorini</taxon>
        <taxon>Rhynocoris</taxon>
    </lineage>
</organism>
<protein>
    <submittedName>
        <fullName evidence="3">Uncharacterized protein</fullName>
    </submittedName>
</protein>
<gene>
    <name evidence="3" type="ORF">O3M35_008249</name>
</gene>
<keyword evidence="4" id="KW-1185">Reference proteome</keyword>
<feature type="chain" id="PRO_5043564745" evidence="2">
    <location>
        <begin position="21"/>
        <end position="116"/>
    </location>
</feature>
<feature type="compositionally biased region" description="Pro residues" evidence="1">
    <location>
        <begin position="89"/>
        <end position="101"/>
    </location>
</feature>